<evidence type="ECO:0000313" key="2">
    <source>
        <dbReference type="Proteomes" id="UP000198517"/>
    </source>
</evidence>
<organism evidence="1 2">
    <name type="scientific">Riemerella columbipharyngis</name>
    <dbReference type="NCBI Taxonomy" id="1071918"/>
    <lineage>
        <taxon>Bacteria</taxon>
        <taxon>Pseudomonadati</taxon>
        <taxon>Bacteroidota</taxon>
        <taxon>Flavobacteriia</taxon>
        <taxon>Flavobacteriales</taxon>
        <taxon>Weeksellaceae</taxon>
        <taxon>Riemerella</taxon>
    </lineage>
</organism>
<dbReference type="EMBL" id="FNAS01000009">
    <property type="protein sequence ID" value="SDE42923.1"/>
    <property type="molecule type" value="Genomic_DNA"/>
</dbReference>
<evidence type="ECO:0000313" key="1">
    <source>
        <dbReference type="EMBL" id="SDE42923.1"/>
    </source>
</evidence>
<accession>A0A1G7CUM3</accession>
<sequence>MIEPDGKISRSSDSNKLVYLLTIQVDTKGCWDYSKVLYIKDYISDYNIFKLKKKMLMKQFLFTTPTYDSIKLLSAYPIAQP</sequence>
<dbReference type="AlphaFoldDB" id="A0A1G7CUM3"/>
<keyword evidence="2" id="KW-1185">Reference proteome</keyword>
<name>A0A1G7CUM3_9FLAO</name>
<gene>
    <name evidence="1" type="ORF">SAMN05421544_10926</name>
</gene>
<dbReference type="Proteomes" id="UP000198517">
    <property type="component" value="Unassembled WGS sequence"/>
</dbReference>
<protein>
    <submittedName>
        <fullName evidence="1">Uncharacterized protein</fullName>
    </submittedName>
</protein>
<proteinExistence type="predicted"/>
<reference evidence="1 2" key="1">
    <citation type="submission" date="2016-10" db="EMBL/GenBank/DDBJ databases">
        <authorList>
            <person name="de Groot N.N."/>
        </authorList>
    </citation>
    <scope>NUCLEOTIDE SEQUENCE [LARGE SCALE GENOMIC DNA]</scope>
    <source>
        <strain evidence="1 2">DSM 24015</strain>
    </source>
</reference>